<dbReference type="EMBL" id="JAAAHW010008299">
    <property type="protein sequence ID" value="KAF9944619.1"/>
    <property type="molecule type" value="Genomic_DNA"/>
</dbReference>
<dbReference type="OrthoDB" id="2449454at2759"/>
<feature type="compositionally biased region" description="Low complexity" evidence="1">
    <location>
        <begin position="26"/>
        <end position="37"/>
    </location>
</feature>
<reference evidence="2" key="1">
    <citation type="journal article" date="2020" name="Fungal Divers.">
        <title>Resolving the Mortierellaceae phylogeny through synthesis of multi-gene phylogenetics and phylogenomics.</title>
        <authorList>
            <person name="Vandepol N."/>
            <person name="Liber J."/>
            <person name="Desiro A."/>
            <person name="Na H."/>
            <person name="Kennedy M."/>
            <person name="Barry K."/>
            <person name="Grigoriev I.V."/>
            <person name="Miller A.N."/>
            <person name="O'Donnell K."/>
            <person name="Stajich J.E."/>
            <person name="Bonito G."/>
        </authorList>
    </citation>
    <scope>NUCLEOTIDE SEQUENCE</scope>
    <source>
        <strain evidence="2">MES-2147</strain>
    </source>
</reference>
<feature type="non-terminal residue" evidence="2">
    <location>
        <position position="310"/>
    </location>
</feature>
<sequence>DSRLELTECRQKRRLIVEDEEGLIYTEQSQTTRTEQQPAPPPTRSRVRKRQIRADPPDPPPRSTPSSCRQKAPNKQKQTNTSSSASVSSHPANSHPASKPKRHEHEHVVNHPTNLHFQGDHGGRHAGAIESESLGIPIDVIKRVGDWKDRLGRLETHYLGKLPSQFAQERNQVKPSIELQRTIFPWIEDEYGLNNVSWKKACLKEMDEVGENEEDPNDNDGVNQELEFVEVSMEEDTNRLTTKASSKVKPAKANRVVQKDGDTARRGFLKLLVRCRRIILQDAAIRLHYGQSINILDNRVFQSPEFKAFQ</sequence>
<evidence type="ECO:0000256" key="1">
    <source>
        <dbReference type="SAM" id="MobiDB-lite"/>
    </source>
</evidence>
<keyword evidence="3" id="KW-1185">Reference proteome</keyword>
<proteinExistence type="predicted"/>
<accession>A0A9P6IR95</accession>
<dbReference type="Proteomes" id="UP000749646">
    <property type="component" value="Unassembled WGS sequence"/>
</dbReference>
<feature type="compositionally biased region" description="Polar residues" evidence="1">
    <location>
        <begin position="64"/>
        <end position="78"/>
    </location>
</feature>
<protein>
    <submittedName>
        <fullName evidence="2">Uncharacterized protein</fullName>
    </submittedName>
</protein>
<feature type="non-terminal residue" evidence="2">
    <location>
        <position position="1"/>
    </location>
</feature>
<evidence type="ECO:0000313" key="3">
    <source>
        <dbReference type="Proteomes" id="UP000749646"/>
    </source>
</evidence>
<dbReference type="GO" id="GO:0003677">
    <property type="term" value="F:DNA binding"/>
    <property type="evidence" value="ECO:0007669"/>
    <property type="project" value="InterPro"/>
</dbReference>
<feature type="region of interest" description="Disordered" evidence="1">
    <location>
        <begin position="15"/>
        <end position="105"/>
    </location>
</feature>
<gene>
    <name evidence="2" type="ORF">BGZ65_011804</name>
</gene>
<evidence type="ECO:0000313" key="2">
    <source>
        <dbReference type="EMBL" id="KAF9944619.1"/>
    </source>
</evidence>
<name>A0A9P6IR95_9FUNG</name>
<dbReference type="AlphaFoldDB" id="A0A9P6IR95"/>
<feature type="compositionally biased region" description="Low complexity" evidence="1">
    <location>
        <begin position="79"/>
        <end position="97"/>
    </location>
</feature>
<organism evidence="2 3">
    <name type="scientific">Modicella reniformis</name>
    <dbReference type="NCBI Taxonomy" id="1440133"/>
    <lineage>
        <taxon>Eukaryota</taxon>
        <taxon>Fungi</taxon>
        <taxon>Fungi incertae sedis</taxon>
        <taxon>Mucoromycota</taxon>
        <taxon>Mortierellomycotina</taxon>
        <taxon>Mortierellomycetes</taxon>
        <taxon>Mortierellales</taxon>
        <taxon>Mortierellaceae</taxon>
        <taxon>Modicella</taxon>
    </lineage>
</organism>
<dbReference type="Gene3D" id="1.10.443.20">
    <property type="entry name" value="Centromere DNA-binding protein complex CBF3 subunit, domain 2"/>
    <property type="match status" value="1"/>
</dbReference>
<comment type="caution">
    <text evidence="2">The sequence shown here is derived from an EMBL/GenBank/DDBJ whole genome shotgun (WGS) entry which is preliminary data.</text>
</comment>
<dbReference type="InterPro" id="IPR038279">
    <property type="entry name" value="Ndc10_dom2_sf"/>
</dbReference>